<sequence length="630" mass="73506">MAISITRLTLSLLIITRVSVSKTINQPTEYTSHEKPMPNNYKPKEVEIKTESIDNNIADSDALDKALDKMLANKKLIVKFKHKNPKNDEIKVIHAVDIMHSNDSITPINLYESVNDSPDRITKETAEKINEINKVDKQDMKMKQIDVSSGNDYENGTPESKDIPELLMDILKKKVRKEPVLRNEFVLKNKNVQPHRFVVENPQSHEENICKKVSHGRQSNKVPINAELTDYEDNNYEKKLNEYYKTQLQERRVVNQVVPSMSVEDSFSTENYSFKKKQEARKFKTKKDRKKHKRNKRAHKQKKKKDSTKEIIRTKRSKTKNILRNRDNNLLSLSSHKPDVLDTIEIKIANPIPGRKRPKKEKHHAEKYNDPYGRMTNYEEYESTTRKPKVKKIHSSSNIASSKVKKHKDEVKFETSKVPKNKDYHESSGIAKSISWDSSEDIDPEDLTRTNHEKKDLNSYEELLRENEIKKHPQLPFYISTPKPTTLKKKYTKKELTTNSKVYHKILMVENTTTKLDTSPLRHKEELQKHYKIDMNATLQQLASSTMLDMLTEKIAAQMLEKLQKRLEQHGLRALGLTEQENDSVEHIEILFSNDGNMQIVSNRKDDLNPNVNGTMFYFDAKRRMYPAIY</sequence>
<gene>
    <name evidence="4" type="primary">LOC118280975</name>
</gene>
<dbReference type="RefSeq" id="XP_035457288.1">
    <property type="nucleotide sequence ID" value="XM_035601395.2"/>
</dbReference>
<keyword evidence="2" id="KW-0732">Signal</keyword>
<dbReference type="AlphaFoldDB" id="A0A9R0DJL3"/>
<dbReference type="OrthoDB" id="7463837at2759"/>
<evidence type="ECO:0000256" key="2">
    <source>
        <dbReference type="SAM" id="SignalP"/>
    </source>
</evidence>
<feature type="region of interest" description="Disordered" evidence="1">
    <location>
        <begin position="386"/>
        <end position="414"/>
    </location>
</feature>
<accession>A0A9R0DJL3</accession>
<reference evidence="4" key="1">
    <citation type="submission" date="2025-08" db="UniProtKB">
        <authorList>
            <consortium name="RefSeq"/>
        </authorList>
    </citation>
    <scope>IDENTIFICATION</scope>
    <source>
        <tissue evidence="4">Whole larval tissue</tissue>
    </source>
</reference>
<evidence type="ECO:0000313" key="4">
    <source>
        <dbReference type="RefSeq" id="XP_035457288.1"/>
    </source>
</evidence>
<dbReference type="GeneID" id="118280975"/>
<feature type="chain" id="PRO_5040136058" evidence="2">
    <location>
        <begin position="22"/>
        <end position="630"/>
    </location>
</feature>
<feature type="compositionally biased region" description="Basic residues" evidence="1">
    <location>
        <begin position="283"/>
        <end position="306"/>
    </location>
</feature>
<feature type="region of interest" description="Disordered" evidence="1">
    <location>
        <begin position="435"/>
        <end position="454"/>
    </location>
</feature>
<organism evidence="3 4">
    <name type="scientific">Spodoptera frugiperda</name>
    <name type="common">Fall armyworm</name>
    <dbReference type="NCBI Taxonomy" id="7108"/>
    <lineage>
        <taxon>Eukaryota</taxon>
        <taxon>Metazoa</taxon>
        <taxon>Ecdysozoa</taxon>
        <taxon>Arthropoda</taxon>
        <taxon>Hexapoda</taxon>
        <taxon>Insecta</taxon>
        <taxon>Pterygota</taxon>
        <taxon>Neoptera</taxon>
        <taxon>Endopterygota</taxon>
        <taxon>Lepidoptera</taxon>
        <taxon>Glossata</taxon>
        <taxon>Ditrysia</taxon>
        <taxon>Noctuoidea</taxon>
        <taxon>Noctuidae</taxon>
        <taxon>Amphipyrinae</taxon>
        <taxon>Spodoptera</taxon>
    </lineage>
</organism>
<evidence type="ECO:0000256" key="1">
    <source>
        <dbReference type="SAM" id="MobiDB-lite"/>
    </source>
</evidence>
<proteinExistence type="predicted"/>
<name>A0A9R0DJL3_SPOFR</name>
<feature type="region of interest" description="Disordered" evidence="1">
    <location>
        <begin position="274"/>
        <end position="316"/>
    </location>
</feature>
<keyword evidence="3" id="KW-1185">Reference proteome</keyword>
<feature type="signal peptide" evidence="2">
    <location>
        <begin position="1"/>
        <end position="21"/>
    </location>
</feature>
<dbReference type="Proteomes" id="UP000829999">
    <property type="component" value="Chromosome 19"/>
</dbReference>
<protein>
    <submittedName>
        <fullName evidence="4">Glutamic acid-rich protein-like</fullName>
    </submittedName>
</protein>
<evidence type="ECO:0000313" key="3">
    <source>
        <dbReference type="Proteomes" id="UP000829999"/>
    </source>
</evidence>